<dbReference type="PANTHER" id="PTHR47956:SF17">
    <property type="entry name" value="CYTOCHROME P450 71B36-LIKE"/>
    <property type="match status" value="1"/>
</dbReference>
<dbReference type="Gene3D" id="1.10.630.10">
    <property type="entry name" value="Cytochrome P450"/>
    <property type="match status" value="1"/>
</dbReference>
<dbReference type="InterPro" id="IPR050193">
    <property type="entry name" value="Cytochrome_P450_71"/>
</dbReference>
<evidence type="ECO:0008006" key="9">
    <source>
        <dbReference type="Google" id="ProtNLM"/>
    </source>
</evidence>
<keyword evidence="4" id="KW-1133">Transmembrane helix</keyword>
<evidence type="ECO:0000256" key="3">
    <source>
        <dbReference type="ARBA" id="ARBA00022692"/>
    </source>
</evidence>
<dbReference type="SUPFAM" id="SSF48264">
    <property type="entry name" value="Cytochrome P450"/>
    <property type="match status" value="1"/>
</dbReference>
<evidence type="ECO:0000256" key="1">
    <source>
        <dbReference type="ARBA" id="ARBA00004167"/>
    </source>
</evidence>
<evidence type="ECO:0000256" key="2">
    <source>
        <dbReference type="ARBA" id="ARBA00010617"/>
    </source>
</evidence>
<evidence type="ECO:0000313" key="8">
    <source>
        <dbReference type="Proteomes" id="UP001457282"/>
    </source>
</evidence>
<evidence type="ECO:0000313" key="7">
    <source>
        <dbReference type="EMBL" id="KAK9934549.1"/>
    </source>
</evidence>
<keyword evidence="6" id="KW-0472">Membrane</keyword>
<dbReference type="PANTHER" id="PTHR47956">
    <property type="entry name" value="CYTOCHROME P450 71B11-RELATED"/>
    <property type="match status" value="1"/>
</dbReference>
<evidence type="ECO:0000256" key="5">
    <source>
        <dbReference type="ARBA" id="ARBA00023002"/>
    </source>
</evidence>
<dbReference type="InterPro" id="IPR036396">
    <property type="entry name" value="Cyt_P450_sf"/>
</dbReference>
<dbReference type="Pfam" id="PF00067">
    <property type="entry name" value="p450"/>
    <property type="match status" value="1"/>
</dbReference>
<name>A0AAW1XDE4_RUBAR</name>
<dbReference type="InterPro" id="IPR001128">
    <property type="entry name" value="Cyt_P450"/>
</dbReference>
<dbReference type="EMBL" id="JBEDUW010000004">
    <property type="protein sequence ID" value="KAK9934549.1"/>
    <property type="molecule type" value="Genomic_DNA"/>
</dbReference>
<dbReference type="GO" id="GO:0016020">
    <property type="term" value="C:membrane"/>
    <property type="evidence" value="ECO:0007669"/>
    <property type="project" value="UniProtKB-SubCell"/>
</dbReference>
<dbReference type="InterPro" id="IPR002401">
    <property type="entry name" value="Cyt_P450_E_grp-I"/>
</dbReference>
<evidence type="ECO:0000256" key="4">
    <source>
        <dbReference type="ARBA" id="ARBA00022989"/>
    </source>
</evidence>
<reference evidence="7 8" key="1">
    <citation type="journal article" date="2023" name="G3 (Bethesda)">
        <title>A chromosome-length genome assembly and annotation of blackberry (Rubus argutus, cv. 'Hillquist').</title>
        <authorList>
            <person name="Bruna T."/>
            <person name="Aryal R."/>
            <person name="Dudchenko O."/>
            <person name="Sargent D.J."/>
            <person name="Mead D."/>
            <person name="Buti M."/>
            <person name="Cavallini A."/>
            <person name="Hytonen T."/>
            <person name="Andres J."/>
            <person name="Pham M."/>
            <person name="Weisz D."/>
            <person name="Mascagni F."/>
            <person name="Usai G."/>
            <person name="Natali L."/>
            <person name="Bassil N."/>
            <person name="Fernandez G.E."/>
            <person name="Lomsadze A."/>
            <person name="Armour M."/>
            <person name="Olukolu B."/>
            <person name="Poorten T."/>
            <person name="Britton C."/>
            <person name="Davik J."/>
            <person name="Ashrafi H."/>
            <person name="Aiden E.L."/>
            <person name="Borodovsky M."/>
            <person name="Worthington M."/>
        </authorList>
    </citation>
    <scope>NUCLEOTIDE SEQUENCE [LARGE SCALE GENOMIC DNA]</scope>
    <source>
        <strain evidence="7">PI 553951</strain>
    </source>
</reference>
<proteinExistence type="inferred from homology"/>
<comment type="subcellular location">
    <subcellularLocation>
        <location evidence="1">Membrane</location>
        <topology evidence="1">Single-pass membrane protein</topology>
    </subcellularLocation>
</comment>
<accession>A0AAW1XDE4</accession>
<dbReference type="GO" id="GO:0020037">
    <property type="term" value="F:heme binding"/>
    <property type="evidence" value="ECO:0007669"/>
    <property type="project" value="InterPro"/>
</dbReference>
<organism evidence="7 8">
    <name type="scientific">Rubus argutus</name>
    <name type="common">Southern blackberry</name>
    <dbReference type="NCBI Taxonomy" id="59490"/>
    <lineage>
        <taxon>Eukaryota</taxon>
        <taxon>Viridiplantae</taxon>
        <taxon>Streptophyta</taxon>
        <taxon>Embryophyta</taxon>
        <taxon>Tracheophyta</taxon>
        <taxon>Spermatophyta</taxon>
        <taxon>Magnoliopsida</taxon>
        <taxon>eudicotyledons</taxon>
        <taxon>Gunneridae</taxon>
        <taxon>Pentapetalae</taxon>
        <taxon>rosids</taxon>
        <taxon>fabids</taxon>
        <taxon>Rosales</taxon>
        <taxon>Rosaceae</taxon>
        <taxon>Rosoideae</taxon>
        <taxon>Rosoideae incertae sedis</taxon>
        <taxon>Rubus</taxon>
    </lineage>
</organism>
<keyword evidence="3" id="KW-0812">Transmembrane</keyword>
<evidence type="ECO:0000256" key="6">
    <source>
        <dbReference type="ARBA" id="ARBA00023136"/>
    </source>
</evidence>
<keyword evidence="8" id="KW-1185">Reference proteome</keyword>
<gene>
    <name evidence="7" type="ORF">M0R45_021689</name>
</gene>
<dbReference type="Proteomes" id="UP001457282">
    <property type="component" value="Unassembled WGS sequence"/>
</dbReference>
<protein>
    <recommendedName>
        <fullName evidence="9">Cytochrome P450</fullName>
    </recommendedName>
</protein>
<keyword evidence="5" id="KW-0560">Oxidoreductase</keyword>
<dbReference type="GO" id="GO:0016705">
    <property type="term" value="F:oxidoreductase activity, acting on paired donors, with incorporation or reduction of molecular oxygen"/>
    <property type="evidence" value="ECO:0007669"/>
    <property type="project" value="InterPro"/>
</dbReference>
<dbReference type="PRINTS" id="PR00463">
    <property type="entry name" value="EP450I"/>
</dbReference>
<comment type="caution">
    <text evidence="7">The sequence shown here is derived from an EMBL/GenBank/DDBJ whole genome shotgun (WGS) entry which is preliminary data.</text>
</comment>
<dbReference type="GO" id="GO:0004497">
    <property type="term" value="F:monooxygenase activity"/>
    <property type="evidence" value="ECO:0007669"/>
    <property type="project" value="InterPro"/>
</dbReference>
<dbReference type="AlphaFoldDB" id="A0AAW1XDE4"/>
<comment type="similarity">
    <text evidence="2">Belongs to the cytochrome P450 family.</text>
</comment>
<dbReference type="GO" id="GO:0005506">
    <property type="term" value="F:iron ion binding"/>
    <property type="evidence" value="ECO:0007669"/>
    <property type="project" value="InterPro"/>
</dbReference>
<sequence length="315" mass="35871">MINSISDHSASSSSSVNLTEKLFAFMASITFRIFFGTSFQGSDFEHGRFRQVIHDIEAMLISGYSAADYFPSGIGWIIDWISGKHKEFDRISGIHQFFQQVIDDHLKPGRTQQDHEDIVDVLLKIVKEQTGFEAAQLGHNNIKAVFLLGGIDSGSITMVWAMAELATKPQVMKKAQEEVRNCIGNKGKVAESDTEKLHYLKMIIKETLRLHPPGPLFPRETSSHFKVLGYDFDRKTVVLVNDWAISRDPEFWKDPEEFIPERFDDSCVILKGKILSICHLELVGEFVRGCTWRRRQWSLDLQICSTVLIGKCLME</sequence>